<name>X1V3R6_9ZZZZ</name>
<reference evidence="1" key="1">
    <citation type="journal article" date="2014" name="Front. Microbiol.">
        <title>High frequency of phylogenetically diverse reductive dehalogenase-homologous genes in deep subseafloor sedimentary metagenomes.</title>
        <authorList>
            <person name="Kawai M."/>
            <person name="Futagami T."/>
            <person name="Toyoda A."/>
            <person name="Takaki Y."/>
            <person name="Nishi S."/>
            <person name="Hori S."/>
            <person name="Arai W."/>
            <person name="Tsubouchi T."/>
            <person name="Morono Y."/>
            <person name="Uchiyama I."/>
            <person name="Ito T."/>
            <person name="Fujiyama A."/>
            <person name="Inagaki F."/>
            <person name="Takami H."/>
        </authorList>
    </citation>
    <scope>NUCLEOTIDE SEQUENCE</scope>
    <source>
        <strain evidence="1">Expedition CK06-06</strain>
    </source>
</reference>
<dbReference type="AlphaFoldDB" id="X1V3R6"/>
<protein>
    <submittedName>
        <fullName evidence="1">Uncharacterized protein</fullName>
    </submittedName>
</protein>
<organism evidence="1">
    <name type="scientific">marine sediment metagenome</name>
    <dbReference type="NCBI Taxonomy" id="412755"/>
    <lineage>
        <taxon>unclassified sequences</taxon>
        <taxon>metagenomes</taxon>
        <taxon>ecological metagenomes</taxon>
    </lineage>
</organism>
<gene>
    <name evidence="1" type="ORF">S12H4_41200</name>
</gene>
<sequence length="90" mass="8697">MSGGTLVGSNLTSILIQTDDATPIVLIDAAAGAVANLTDEAQLAWAGAILLDAGTGAKIQLIIAGGAATAAKVCDVIAESRAVASGGYLS</sequence>
<evidence type="ECO:0000313" key="1">
    <source>
        <dbReference type="EMBL" id="GAI99269.1"/>
    </source>
</evidence>
<proteinExistence type="predicted"/>
<accession>X1V3R6</accession>
<comment type="caution">
    <text evidence="1">The sequence shown here is derived from an EMBL/GenBank/DDBJ whole genome shotgun (WGS) entry which is preliminary data.</text>
</comment>
<dbReference type="EMBL" id="BARW01025077">
    <property type="protein sequence ID" value="GAI99269.1"/>
    <property type="molecule type" value="Genomic_DNA"/>
</dbReference>